<evidence type="ECO:0000313" key="13">
    <source>
        <dbReference type="Proteomes" id="UP000235005"/>
    </source>
</evidence>
<dbReference type="AlphaFoldDB" id="A0A2N5X0X2"/>
<keyword evidence="4" id="KW-0004">4Fe-4S</keyword>
<dbReference type="InterPro" id="IPR034405">
    <property type="entry name" value="F420"/>
</dbReference>
<dbReference type="PANTHER" id="PTHR43076">
    <property type="entry name" value="FO SYNTHASE (COFH)"/>
    <property type="match status" value="1"/>
</dbReference>
<gene>
    <name evidence="12" type="ORF">C0039_14315</name>
</gene>
<evidence type="ECO:0000256" key="1">
    <source>
        <dbReference type="ARBA" id="ARBA00001966"/>
    </source>
</evidence>
<evidence type="ECO:0000256" key="6">
    <source>
        <dbReference type="ARBA" id="ARBA00022723"/>
    </source>
</evidence>
<name>A0A2N5X0X2_9GAMM</name>
<comment type="catalytic activity">
    <reaction evidence="10">
        <text>5-amino-5-(4-hydroxybenzyl)-6-(D-ribitylimino)-5,6-dihydrouracil + S-adenosyl-L-methionine = 7,8-didemethyl-8-hydroxy-5-deazariboflavin + 5'-deoxyadenosine + L-methionine + NH4(+) + H(+)</text>
        <dbReference type="Rhea" id="RHEA:55204"/>
        <dbReference type="ChEBI" id="CHEBI:15378"/>
        <dbReference type="ChEBI" id="CHEBI:17319"/>
        <dbReference type="ChEBI" id="CHEBI:28938"/>
        <dbReference type="ChEBI" id="CHEBI:57844"/>
        <dbReference type="ChEBI" id="CHEBI:59789"/>
        <dbReference type="ChEBI" id="CHEBI:59904"/>
        <dbReference type="ChEBI" id="CHEBI:85936"/>
        <dbReference type="EC" id="4.3.1.32"/>
    </reaction>
</comment>
<keyword evidence="12" id="KW-0808">Transferase</keyword>
<dbReference type="OrthoDB" id="9802027at2"/>
<keyword evidence="9" id="KW-0456">Lyase</keyword>
<dbReference type="SUPFAM" id="SSF102114">
    <property type="entry name" value="Radical SAM enzymes"/>
    <property type="match status" value="1"/>
</dbReference>
<sequence length="591" mass="63799">MHALVPLKSLDAAKSRLAEILTPAERSALVEAMVRDVLAVLVEHAGIESVTLVSSDLAAHTLAAECGASFIDEDKLQGTGLNAVVSESVELLAAGGADSILIVHGDVPALQATDVTAALQIHAESGGLVIGTDIDSRGSNLLLFTVKDIPEFHYGEDSCERHARWAQDLGRQVSVLRHSGLALDIDRPNDLQQLIGDANPGQHTREYLLQSGLASRLLPPSADQWQQIAHALEEGELLSDAQALSLAAVADTAALVELAGTVRDRGHGNVITYSRKVFIPLSHLCRDVCHYCTFAQTPRKIEQAFMPVEDVLELCRQGAAMGCQEALFTLGERPELRYKAAREALAELGFDSTLEYVRYVAERVLKETGLLPHINAGCMTAVEIAELRQVSASMGIMLESASERLCQKGMPHYGSPDKDPALRLQTLELAGQAEVPFTSGILIGIGETRRERIESLLALRAVHRRHGHLQEVIVQNFRAKPGTLMAAAPEPDLEDLLWTIAAARLIFGGQMNIQAPPNLSPGVLPQLVAAGINDWGGVSPLTPDHVNPEAPWPHLDSLARETAAAGKFLDQRLTIYPAYATEPGRWLDRAL</sequence>
<dbReference type="GO" id="GO:0043814">
    <property type="term" value="F:phospholactate guanylyltransferase activity"/>
    <property type="evidence" value="ECO:0007669"/>
    <property type="project" value="InterPro"/>
</dbReference>
<evidence type="ECO:0000256" key="3">
    <source>
        <dbReference type="ARBA" id="ARBA00012126"/>
    </source>
</evidence>
<comment type="pathway">
    <text evidence="2">Cofactor biosynthesis; coenzyme F0 biosynthesis.</text>
</comment>
<protein>
    <recommendedName>
        <fullName evidence="3">7,8-didemethyl-8-hydroxy-5-deazariboflavin synthase</fullName>
        <ecNumber evidence="3">4.3.1.32</ecNumber>
    </recommendedName>
</protein>
<keyword evidence="13" id="KW-1185">Reference proteome</keyword>
<dbReference type="EMBL" id="PKUS01000019">
    <property type="protein sequence ID" value="PLW68137.1"/>
    <property type="molecule type" value="Genomic_DNA"/>
</dbReference>
<evidence type="ECO:0000256" key="8">
    <source>
        <dbReference type="ARBA" id="ARBA00023014"/>
    </source>
</evidence>
<dbReference type="NCBIfam" id="NF004884">
    <property type="entry name" value="PRK06245.1"/>
    <property type="match status" value="1"/>
</dbReference>
<dbReference type="HAMAP" id="MF_02114">
    <property type="entry name" value="CofC"/>
    <property type="match status" value="1"/>
</dbReference>
<dbReference type="SFLD" id="SFLDS00029">
    <property type="entry name" value="Radical_SAM"/>
    <property type="match status" value="1"/>
</dbReference>
<keyword evidence="12" id="KW-0548">Nucleotidyltransferase</keyword>
<dbReference type="InterPro" id="IPR029044">
    <property type="entry name" value="Nucleotide-diphossugar_trans"/>
</dbReference>
<dbReference type="CDD" id="cd01335">
    <property type="entry name" value="Radical_SAM"/>
    <property type="match status" value="1"/>
</dbReference>
<dbReference type="NCBIfam" id="TIGR03552">
    <property type="entry name" value="F420_cofC"/>
    <property type="match status" value="1"/>
</dbReference>
<dbReference type="Proteomes" id="UP000235005">
    <property type="component" value="Unassembled WGS sequence"/>
</dbReference>
<feature type="domain" description="Radical SAM core" evidence="11">
    <location>
        <begin position="271"/>
        <end position="516"/>
    </location>
</feature>
<dbReference type="Gene3D" id="3.20.20.70">
    <property type="entry name" value="Aldolase class I"/>
    <property type="match status" value="1"/>
</dbReference>
<keyword evidence="7" id="KW-0408">Iron</keyword>
<evidence type="ECO:0000256" key="5">
    <source>
        <dbReference type="ARBA" id="ARBA00022691"/>
    </source>
</evidence>
<dbReference type="PANTHER" id="PTHR43076:SF15">
    <property type="entry name" value="7,8-DIDEMETHYL-8-HYDROXY-5-DEAZARIBOFLAVIN SYNTHASE"/>
    <property type="match status" value="1"/>
</dbReference>
<dbReference type="InterPro" id="IPR019939">
    <property type="entry name" value="CofG_family"/>
</dbReference>
<dbReference type="GO" id="GO:0051539">
    <property type="term" value="F:4 iron, 4 sulfur cluster binding"/>
    <property type="evidence" value="ECO:0007669"/>
    <property type="project" value="UniProtKB-KW"/>
</dbReference>
<evidence type="ECO:0000313" key="12">
    <source>
        <dbReference type="EMBL" id="PLW68137.1"/>
    </source>
</evidence>
<dbReference type="Pfam" id="PF01983">
    <property type="entry name" value="CofC"/>
    <property type="match status" value="1"/>
</dbReference>
<evidence type="ECO:0000256" key="4">
    <source>
        <dbReference type="ARBA" id="ARBA00022485"/>
    </source>
</evidence>
<reference evidence="12 13" key="1">
    <citation type="submission" date="2018-01" db="EMBL/GenBank/DDBJ databases">
        <title>The draft genome sequence of Halioglobus lutimaris HF004.</title>
        <authorList>
            <person name="Du Z.-J."/>
            <person name="Shi M.-J."/>
        </authorList>
    </citation>
    <scope>NUCLEOTIDE SEQUENCE [LARGE SCALE GENOMIC DNA]</scope>
    <source>
        <strain evidence="12 13">HF004</strain>
    </source>
</reference>
<keyword evidence="5" id="KW-0949">S-adenosyl-L-methionine</keyword>
<dbReference type="InterPro" id="IPR002835">
    <property type="entry name" value="CofC"/>
</dbReference>
<dbReference type="GO" id="GO:0016765">
    <property type="term" value="F:transferase activity, transferring alkyl or aryl (other than methyl) groups"/>
    <property type="evidence" value="ECO:0007669"/>
    <property type="project" value="InterPro"/>
</dbReference>
<evidence type="ECO:0000256" key="10">
    <source>
        <dbReference type="ARBA" id="ARBA00048974"/>
    </source>
</evidence>
<dbReference type="SMART" id="SM00729">
    <property type="entry name" value="Elp3"/>
    <property type="match status" value="1"/>
</dbReference>
<dbReference type="InterPro" id="IPR058240">
    <property type="entry name" value="rSAM_sf"/>
</dbReference>
<dbReference type="Pfam" id="PF04055">
    <property type="entry name" value="Radical_SAM"/>
    <property type="match status" value="1"/>
</dbReference>
<dbReference type="EC" id="4.3.1.32" evidence="3"/>
<dbReference type="PROSITE" id="PS51918">
    <property type="entry name" value="RADICAL_SAM"/>
    <property type="match status" value="1"/>
</dbReference>
<dbReference type="InterPro" id="IPR006638">
    <property type="entry name" value="Elp3/MiaA/NifB-like_rSAM"/>
</dbReference>
<accession>A0A2N5X0X2</accession>
<evidence type="ECO:0000256" key="9">
    <source>
        <dbReference type="ARBA" id="ARBA00023239"/>
    </source>
</evidence>
<dbReference type="UniPathway" id="UPA00072"/>
<feature type="non-terminal residue" evidence="12">
    <location>
        <position position="591"/>
    </location>
</feature>
<dbReference type="InterPro" id="IPR007197">
    <property type="entry name" value="rSAM"/>
</dbReference>
<keyword evidence="6" id="KW-0479">Metal-binding</keyword>
<evidence type="ECO:0000259" key="11">
    <source>
        <dbReference type="PROSITE" id="PS51918"/>
    </source>
</evidence>
<dbReference type="InterPro" id="IPR013785">
    <property type="entry name" value="Aldolase_TIM"/>
</dbReference>
<dbReference type="SFLD" id="SFLDG01388">
    <property type="entry name" value="7_8-didemethyl-8-hydroxy-5-dea"/>
    <property type="match status" value="1"/>
</dbReference>
<comment type="cofactor">
    <cofactor evidence="1">
        <name>[4Fe-4S] cluster</name>
        <dbReference type="ChEBI" id="CHEBI:49883"/>
    </cofactor>
</comment>
<dbReference type="SFLD" id="SFLDF00294">
    <property type="entry name" value="7_8-didemethyl-8-hydroxy-5-dea"/>
    <property type="match status" value="1"/>
</dbReference>
<dbReference type="SFLD" id="SFLDG01064">
    <property type="entry name" value="F420__menaquinone_cofactor_bio"/>
    <property type="match status" value="1"/>
</dbReference>
<dbReference type="NCBIfam" id="TIGR03550">
    <property type="entry name" value="F420_cofG"/>
    <property type="match status" value="1"/>
</dbReference>
<keyword evidence="8" id="KW-0411">Iron-sulfur</keyword>
<comment type="caution">
    <text evidence="12">The sequence shown here is derived from an EMBL/GenBank/DDBJ whole genome shotgun (WGS) entry which is preliminary data.</text>
</comment>
<dbReference type="HAMAP" id="MF_01611">
    <property type="entry name" value="FO_synth_sub1"/>
    <property type="match status" value="1"/>
</dbReference>
<evidence type="ECO:0000256" key="2">
    <source>
        <dbReference type="ARBA" id="ARBA00004712"/>
    </source>
</evidence>
<dbReference type="GO" id="GO:0044689">
    <property type="term" value="F:7,8-didemethyl-8-hydroxy-5-deazariboflavin synthase activity"/>
    <property type="evidence" value="ECO:0007669"/>
    <property type="project" value="UniProtKB-EC"/>
</dbReference>
<evidence type="ECO:0000256" key="7">
    <source>
        <dbReference type="ARBA" id="ARBA00023004"/>
    </source>
</evidence>
<dbReference type="SUPFAM" id="SSF53448">
    <property type="entry name" value="Nucleotide-diphospho-sugar transferases"/>
    <property type="match status" value="1"/>
</dbReference>
<organism evidence="12 13">
    <name type="scientific">Pseudohalioglobus lutimaris</name>
    <dbReference type="NCBI Taxonomy" id="1737061"/>
    <lineage>
        <taxon>Bacteria</taxon>
        <taxon>Pseudomonadati</taxon>
        <taxon>Pseudomonadota</taxon>
        <taxon>Gammaproteobacteria</taxon>
        <taxon>Cellvibrionales</taxon>
        <taxon>Halieaceae</taxon>
        <taxon>Pseudohalioglobus</taxon>
    </lineage>
</organism>
<proteinExistence type="inferred from homology"/>
<dbReference type="Gene3D" id="3.90.550.10">
    <property type="entry name" value="Spore Coat Polysaccharide Biosynthesis Protein SpsA, Chain A"/>
    <property type="match status" value="1"/>
</dbReference>
<dbReference type="GO" id="GO:0046872">
    <property type="term" value="F:metal ion binding"/>
    <property type="evidence" value="ECO:0007669"/>
    <property type="project" value="UniProtKB-KW"/>
</dbReference>